<accession>A0AB34I4N8</accession>
<dbReference type="EMBL" id="JAIQCJ010000090">
    <property type="protein sequence ID" value="KAJ8798021.1"/>
    <property type="molecule type" value="Genomic_DNA"/>
</dbReference>
<gene>
    <name evidence="1" type="ORF">J1605_016904</name>
</gene>
<organism evidence="1 2">
    <name type="scientific">Eschrichtius robustus</name>
    <name type="common">California gray whale</name>
    <name type="synonym">Eschrichtius gibbosus</name>
    <dbReference type="NCBI Taxonomy" id="9764"/>
    <lineage>
        <taxon>Eukaryota</taxon>
        <taxon>Metazoa</taxon>
        <taxon>Chordata</taxon>
        <taxon>Craniata</taxon>
        <taxon>Vertebrata</taxon>
        <taxon>Euteleostomi</taxon>
        <taxon>Mammalia</taxon>
        <taxon>Eutheria</taxon>
        <taxon>Laurasiatheria</taxon>
        <taxon>Artiodactyla</taxon>
        <taxon>Whippomorpha</taxon>
        <taxon>Cetacea</taxon>
        <taxon>Mysticeti</taxon>
        <taxon>Eschrichtiidae</taxon>
        <taxon>Eschrichtius</taxon>
    </lineage>
</organism>
<evidence type="ECO:0000313" key="1">
    <source>
        <dbReference type="EMBL" id="KAJ8798021.1"/>
    </source>
</evidence>
<name>A0AB34I4N8_ESCRO</name>
<dbReference type="Proteomes" id="UP001159641">
    <property type="component" value="Unassembled WGS sequence"/>
</dbReference>
<proteinExistence type="predicted"/>
<sequence>MGQHRESSYFLDRVHLEGGNESALVIHLTLVCLEACLSASSWFLEVKGGLAHPMGPVAPGTDLACSMNVSKWRGGENSFSEGRASVWSPPTLYQVWGTGCSGPVPALRDLREI</sequence>
<dbReference type="AlphaFoldDB" id="A0AB34I4N8"/>
<protein>
    <submittedName>
        <fullName evidence="1">Uncharacterized protein</fullName>
    </submittedName>
</protein>
<evidence type="ECO:0000313" key="2">
    <source>
        <dbReference type="Proteomes" id="UP001159641"/>
    </source>
</evidence>
<reference evidence="1 2" key="1">
    <citation type="submission" date="2022-11" db="EMBL/GenBank/DDBJ databases">
        <title>Whole genome sequence of Eschrichtius robustus ER-17-0199.</title>
        <authorList>
            <person name="Bruniche-Olsen A."/>
            <person name="Black A.N."/>
            <person name="Fields C.J."/>
            <person name="Walden K."/>
            <person name="Dewoody J.A."/>
        </authorList>
    </citation>
    <scope>NUCLEOTIDE SEQUENCE [LARGE SCALE GENOMIC DNA]</scope>
    <source>
        <strain evidence="1">ER-17-0199</strain>
        <tissue evidence="1">Blubber</tissue>
    </source>
</reference>
<keyword evidence="2" id="KW-1185">Reference proteome</keyword>
<comment type="caution">
    <text evidence="1">The sequence shown here is derived from an EMBL/GenBank/DDBJ whole genome shotgun (WGS) entry which is preliminary data.</text>
</comment>